<evidence type="ECO:0000256" key="5">
    <source>
        <dbReference type="ARBA" id="ARBA00022840"/>
    </source>
</evidence>
<sequence>MDADEGTHGHGEFPSGTAHLSTQVAGHSCDNKNYSFGLLVKSGRYVLKPVEKEQHGKREIDFYRRVTSTKDPLLLELKALVPEFYGTEILSWNDSRVNYIVLSNVTHGMAQPCVMDIKIGKQTWDPYATEAKRLKEQEKYAVIKQHYSFCIPGFQVYDASTSQFKKFGKDFGKNLTIDGTVEAFKIFFNLSHESGKATLLHILERLKKIVKWFKSQRHFHFYSSSILIAYDAKELSNFPSATVTMIDFAHVYPANGEEDLNYIAGVEKLVELLDSIAV</sequence>
<accession>A0A8S1C9P6</accession>
<evidence type="ECO:0000256" key="3">
    <source>
        <dbReference type="ARBA" id="ARBA00022741"/>
    </source>
</evidence>
<dbReference type="GO" id="GO:0005737">
    <property type="term" value="C:cytoplasm"/>
    <property type="evidence" value="ECO:0007669"/>
    <property type="project" value="TreeGrafter"/>
</dbReference>
<dbReference type="GO" id="GO:0005524">
    <property type="term" value="F:ATP binding"/>
    <property type="evidence" value="ECO:0007669"/>
    <property type="project" value="UniProtKB-KW"/>
</dbReference>
<evidence type="ECO:0000256" key="7">
    <source>
        <dbReference type="ARBA" id="ARBA00036525"/>
    </source>
</evidence>
<comment type="caution">
    <text evidence="9">The sequence shown here is derived from an EMBL/GenBank/DDBJ whole genome shotgun (WGS) entry which is preliminary data.</text>
</comment>
<proteinExistence type="inferred from homology"/>
<evidence type="ECO:0000256" key="2">
    <source>
        <dbReference type="ARBA" id="ARBA00022679"/>
    </source>
</evidence>
<reference evidence="9 10" key="1">
    <citation type="submission" date="2020-04" db="EMBL/GenBank/DDBJ databases">
        <authorList>
            <person name="Alioto T."/>
            <person name="Alioto T."/>
            <person name="Gomez Garrido J."/>
        </authorList>
    </citation>
    <scope>NUCLEOTIDE SEQUENCE [LARGE SCALE GENOMIC DNA]</scope>
</reference>
<comment type="catalytic activity">
    <reaction evidence="7">
        <text>1D-myo-inositol 1,3,4,6-tetrakisphosphate + ATP = 1D-myo-inositol 1,3,4,5,6-pentakisphosphate + ADP + H(+)</text>
        <dbReference type="Rhea" id="RHEA:12717"/>
        <dbReference type="ChEBI" id="CHEBI:15378"/>
        <dbReference type="ChEBI" id="CHEBI:30616"/>
        <dbReference type="ChEBI" id="CHEBI:57660"/>
        <dbReference type="ChEBI" id="CHEBI:57733"/>
        <dbReference type="ChEBI" id="CHEBI:456216"/>
        <dbReference type="EC" id="2.7.1.140"/>
    </reaction>
</comment>
<evidence type="ECO:0000313" key="9">
    <source>
        <dbReference type="EMBL" id="CAB3364645.1"/>
    </source>
</evidence>
<dbReference type="PANTHER" id="PTHR12400">
    <property type="entry name" value="INOSITOL POLYPHOSPHATE KINASE"/>
    <property type="match status" value="1"/>
</dbReference>
<organism evidence="9 10">
    <name type="scientific">Cloeon dipterum</name>
    <dbReference type="NCBI Taxonomy" id="197152"/>
    <lineage>
        <taxon>Eukaryota</taxon>
        <taxon>Metazoa</taxon>
        <taxon>Ecdysozoa</taxon>
        <taxon>Arthropoda</taxon>
        <taxon>Hexapoda</taxon>
        <taxon>Insecta</taxon>
        <taxon>Pterygota</taxon>
        <taxon>Palaeoptera</taxon>
        <taxon>Ephemeroptera</taxon>
        <taxon>Pisciforma</taxon>
        <taxon>Baetidae</taxon>
        <taxon>Cloeon</taxon>
    </lineage>
</organism>
<comment type="catalytic activity">
    <reaction evidence="6">
        <text>1D-myo-inositol 1,4,5-trisphosphate + 2 ATP = 1D-myo-inositol 1,3,4,5,6-pentakisphosphate + 2 ADP + 2 H(+)</text>
        <dbReference type="Rhea" id="RHEA:32359"/>
        <dbReference type="ChEBI" id="CHEBI:15378"/>
        <dbReference type="ChEBI" id="CHEBI:30616"/>
        <dbReference type="ChEBI" id="CHEBI:57733"/>
        <dbReference type="ChEBI" id="CHEBI:203600"/>
        <dbReference type="ChEBI" id="CHEBI:456216"/>
        <dbReference type="EC" id="2.7.1.151"/>
    </reaction>
</comment>
<protein>
    <recommendedName>
        <fullName evidence="8">Kinase</fullName>
        <ecNumber evidence="8">2.7.-.-</ecNumber>
    </recommendedName>
</protein>
<keyword evidence="4 8" id="KW-0418">Kinase</keyword>
<evidence type="ECO:0000256" key="6">
    <source>
        <dbReference type="ARBA" id="ARBA00036164"/>
    </source>
</evidence>
<keyword evidence="5" id="KW-0067">ATP-binding</keyword>
<dbReference type="GO" id="GO:0005634">
    <property type="term" value="C:nucleus"/>
    <property type="evidence" value="ECO:0007669"/>
    <property type="project" value="TreeGrafter"/>
</dbReference>
<keyword evidence="3" id="KW-0547">Nucleotide-binding</keyword>
<keyword evidence="2 8" id="KW-0808">Transferase</keyword>
<evidence type="ECO:0000256" key="1">
    <source>
        <dbReference type="ARBA" id="ARBA00007374"/>
    </source>
</evidence>
<comment type="similarity">
    <text evidence="1 8">Belongs to the inositol phosphokinase (IPK) family.</text>
</comment>
<dbReference type="Proteomes" id="UP000494165">
    <property type="component" value="Unassembled WGS sequence"/>
</dbReference>
<evidence type="ECO:0000313" key="10">
    <source>
        <dbReference type="Proteomes" id="UP000494165"/>
    </source>
</evidence>
<gene>
    <name evidence="9" type="ORF">CLODIP_2_CD03621</name>
</gene>
<dbReference type="GO" id="GO:0051765">
    <property type="term" value="F:inositol tetrakisphosphate kinase activity"/>
    <property type="evidence" value="ECO:0007669"/>
    <property type="project" value="TreeGrafter"/>
</dbReference>
<dbReference type="GO" id="GO:0032958">
    <property type="term" value="P:inositol phosphate biosynthetic process"/>
    <property type="evidence" value="ECO:0007669"/>
    <property type="project" value="InterPro"/>
</dbReference>
<name>A0A8S1C9P6_9INSE</name>
<dbReference type="InterPro" id="IPR038286">
    <property type="entry name" value="IPK_sf"/>
</dbReference>
<dbReference type="OrthoDB" id="5958943at2759"/>
<dbReference type="Gene3D" id="3.30.470.160">
    <property type="entry name" value="Inositol polyphosphate kinase"/>
    <property type="match status" value="1"/>
</dbReference>
<dbReference type="EMBL" id="CADEPI010000017">
    <property type="protein sequence ID" value="CAB3364645.1"/>
    <property type="molecule type" value="Genomic_DNA"/>
</dbReference>
<dbReference type="Pfam" id="PF03770">
    <property type="entry name" value="IPK"/>
    <property type="match status" value="1"/>
</dbReference>
<dbReference type="AlphaFoldDB" id="A0A8S1C9P6"/>
<evidence type="ECO:0000256" key="8">
    <source>
        <dbReference type="RuleBase" id="RU363090"/>
    </source>
</evidence>
<keyword evidence="10" id="KW-1185">Reference proteome</keyword>
<dbReference type="PANTHER" id="PTHR12400:SF51">
    <property type="entry name" value="INOSITOL POLYPHOSPHATE MULTIKINASE"/>
    <property type="match status" value="1"/>
</dbReference>
<dbReference type="EC" id="2.7.-.-" evidence="8"/>
<dbReference type="InterPro" id="IPR005522">
    <property type="entry name" value="IPK"/>
</dbReference>
<dbReference type="SUPFAM" id="SSF56104">
    <property type="entry name" value="SAICAR synthase-like"/>
    <property type="match status" value="1"/>
</dbReference>
<dbReference type="GO" id="GO:0008440">
    <property type="term" value="F:inositol-1,4,5-trisphosphate 3-kinase activity"/>
    <property type="evidence" value="ECO:0007669"/>
    <property type="project" value="TreeGrafter"/>
</dbReference>
<evidence type="ECO:0000256" key="4">
    <source>
        <dbReference type="ARBA" id="ARBA00022777"/>
    </source>
</evidence>